<evidence type="ECO:0008006" key="3">
    <source>
        <dbReference type="Google" id="ProtNLM"/>
    </source>
</evidence>
<dbReference type="EMBL" id="OU895879">
    <property type="protein sequence ID" value="CAG9808738.1"/>
    <property type="molecule type" value="Genomic_DNA"/>
</dbReference>
<dbReference type="Proteomes" id="UP001153620">
    <property type="component" value="Chromosome 3"/>
</dbReference>
<name>A0A9N9WTM6_9DIPT</name>
<keyword evidence="2" id="KW-1185">Reference proteome</keyword>
<organism evidence="1 2">
    <name type="scientific">Chironomus riparius</name>
    <dbReference type="NCBI Taxonomy" id="315576"/>
    <lineage>
        <taxon>Eukaryota</taxon>
        <taxon>Metazoa</taxon>
        <taxon>Ecdysozoa</taxon>
        <taxon>Arthropoda</taxon>
        <taxon>Hexapoda</taxon>
        <taxon>Insecta</taxon>
        <taxon>Pterygota</taxon>
        <taxon>Neoptera</taxon>
        <taxon>Endopterygota</taxon>
        <taxon>Diptera</taxon>
        <taxon>Nematocera</taxon>
        <taxon>Chironomoidea</taxon>
        <taxon>Chironomidae</taxon>
        <taxon>Chironominae</taxon>
        <taxon>Chironomus</taxon>
    </lineage>
</organism>
<proteinExistence type="predicted"/>
<accession>A0A9N9WTM6</accession>
<sequence>MKYYLDSFKMKIQCYVILLTLTYTATLVLSDTASQNSASDKLSSSSLILPIDNAQRVERSPKYDFGLGKRRYLVTSGGPGKKRLPHYNFGLGKRSNPYAYQFGLGKRADSDDFSNYEDDNDNANYDKANINLEDWNDGGYMDNKNDIDVLDYGYNYAYPREFKRARQYSFGLGKRKYADELDKRLPNRYNFGLGK</sequence>
<dbReference type="OrthoDB" id="10067964at2759"/>
<dbReference type="InterPro" id="IPR010276">
    <property type="entry name" value="Allatostatin"/>
</dbReference>
<reference evidence="1" key="1">
    <citation type="submission" date="2022-01" db="EMBL/GenBank/DDBJ databases">
        <authorList>
            <person name="King R."/>
        </authorList>
    </citation>
    <scope>NUCLEOTIDE SEQUENCE</scope>
</reference>
<evidence type="ECO:0000313" key="1">
    <source>
        <dbReference type="EMBL" id="CAG9808738.1"/>
    </source>
</evidence>
<evidence type="ECO:0000313" key="2">
    <source>
        <dbReference type="Proteomes" id="UP001153620"/>
    </source>
</evidence>
<dbReference type="AlphaFoldDB" id="A0A9N9WTM6"/>
<protein>
    <recommendedName>
        <fullName evidence="3">Allatostatins</fullName>
    </recommendedName>
</protein>
<dbReference type="Pfam" id="PF05953">
    <property type="entry name" value="Allatostatin"/>
    <property type="match status" value="5"/>
</dbReference>
<dbReference type="GO" id="GO:0005184">
    <property type="term" value="F:neuropeptide hormone activity"/>
    <property type="evidence" value="ECO:0007669"/>
    <property type="project" value="InterPro"/>
</dbReference>
<gene>
    <name evidence="1" type="ORF">CHIRRI_LOCUS11574</name>
</gene>
<reference evidence="1" key="2">
    <citation type="submission" date="2022-10" db="EMBL/GenBank/DDBJ databases">
        <authorList>
            <consortium name="ENA_rothamsted_submissions"/>
            <consortium name="culmorum"/>
            <person name="King R."/>
        </authorList>
    </citation>
    <scope>NUCLEOTIDE SEQUENCE</scope>
</reference>